<gene>
    <name evidence="1" type="ORF">J2Z28_003117</name>
</gene>
<organism evidence="1 2">
    <name type="scientific">Paenibacillus xylanexedens</name>
    <dbReference type="NCBI Taxonomy" id="528191"/>
    <lineage>
        <taxon>Bacteria</taxon>
        <taxon>Bacillati</taxon>
        <taxon>Bacillota</taxon>
        <taxon>Bacilli</taxon>
        <taxon>Bacillales</taxon>
        <taxon>Paenibacillaceae</taxon>
        <taxon>Paenibacillus</taxon>
    </lineage>
</organism>
<proteinExistence type="predicted"/>
<comment type="caution">
    <text evidence="1">The sequence shown here is derived from an EMBL/GenBank/DDBJ whole genome shotgun (WGS) entry which is preliminary data.</text>
</comment>
<dbReference type="Proteomes" id="UP000810207">
    <property type="component" value="Unassembled WGS sequence"/>
</dbReference>
<protein>
    <submittedName>
        <fullName evidence="1">Uncharacterized protein</fullName>
    </submittedName>
</protein>
<accession>A0ABS4RUQ1</accession>
<keyword evidence="2" id="KW-1185">Reference proteome</keyword>
<reference evidence="1 2" key="1">
    <citation type="submission" date="2021-03" db="EMBL/GenBank/DDBJ databases">
        <title>Genomic Encyclopedia of Type Strains, Phase IV (KMG-IV): sequencing the most valuable type-strain genomes for metagenomic binning, comparative biology and taxonomic classification.</title>
        <authorList>
            <person name="Goeker M."/>
        </authorList>
    </citation>
    <scope>NUCLEOTIDE SEQUENCE [LARGE SCALE GENOMIC DNA]</scope>
    <source>
        <strain evidence="1 2">DSM 21292</strain>
    </source>
</reference>
<name>A0ABS4RUQ1_PAEXY</name>
<dbReference type="EMBL" id="JAGIKV010000010">
    <property type="protein sequence ID" value="MBP2246469.1"/>
    <property type="molecule type" value="Genomic_DNA"/>
</dbReference>
<sequence>MIAPPRDIRYNADRIQEILSEATKGLNNL</sequence>
<evidence type="ECO:0000313" key="1">
    <source>
        <dbReference type="EMBL" id="MBP2246469.1"/>
    </source>
</evidence>
<evidence type="ECO:0000313" key="2">
    <source>
        <dbReference type="Proteomes" id="UP000810207"/>
    </source>
</evidence>